<dbReference type="GO" id="GO:0009279">
    <property type="term" value="C:cell outer membrane"/>
    <property type="evidence" value="ECO:0007669"/>
    <property type="project" value="UniProtKB-SubCell"/>
</dbReference>
<feature type="chain" id="PRO_5016804637" evidence="9">
    <location>
        <begin position="23"/>
        <end position="180"/>
    </location>
</feature>
<dbReference type="EMBL" id="UGXK01000001">
    <property type="protein sequence ID" value="SUG74131.1"/>
    <property type="molecule type" value="Genomic_DNA"/>
</dbReference>
<dbReference type="InterPro" id="IPR037224">
    <property type="entry name" value="PapC_N_sf"/>
</dbReference>
<keyword evidence="7" id="KW-0472">Membrane</keyword>
<comment type="subcellular location">
    <subcellularLocation>
        <location evidence="1">Cell outer membrane</location>
        <topology evidence="1">Multi-pass membrane protein</topology>
    </subcellularLocation>
</comment>
<sequence>MLFQRSLLCLTIGAALPFSVSAANSAAEKTVVESDEAVEFNEQFLLNSSANIDISRYAYGNPVLAGTYRVKVNLNNALKSTSEITFNENGTPRASACLTPLLLTQAGVDPAAMRDDVEVDDNTTCLDIKKYYPGATANYDSGKQAMDLNFPQIYILKRPAGMLTPHCGKMAFRRPSSLMI</sequence>
<dbReference type="PANTHER" id="PTHR30451">
    <property type="entry name" value="OUTER MEMBRANE USHER PROTEIN"/>
    <property type="match status" value="1"/>
</dbReference>
<keyword evidence="5" id="KW-0812">Transmembrane</keyword>
<evidence type="ECO:0000259" key="10">
    <source>
        <dbReference type="Pfam" id="PF13954"/>
    </source>
</evidence>
<keyword evidence="4" id="KW-1029">Fimbrium biogenesis</keyword>
<feature type="signal peptide" evidence="9">
    <location>
        <begin position="1"/>
        <end position="22"/>
    </location>
</feature>
<evidence type="ECO:0000313" key="12">
    <source>
        <dbReference type="Proteomes" id="UP000255534"/>
    </source>
</evidence>
<comment type="similarity">
    <text evidence="2">Belongs to the fimbrial export usher family.</text>
</comment>
<name>A0A379V1V9_SALET</name>
<evidence type="ECO:0000256" key="5">
    <source>
        <dbReference type="ARBA" id="ARBA00022692"/>
    </source>
</evidence>
<evidence type="ECO:0000256" key="9">
    <source>
        <dbReference type="SAM" id="SignalP"/>
    </source>
</evidence>
<dbReference type="PANTHER" id="PTHR30451:SF21">
    <property type="entry name" value="FIMBRIAL USHER DOMAIN-CONTAINING PROTEIN YDET-RELATED"/>
    <property type="match status" value="1"/>
</dbReference>
<keyword evidence="3" id="KW-0813">Transport</keyword>
<dbReference type="Pfam" id="PF13954">
    <property type="entry name" value="PapC_N"/>
    <property type="match status" value="1"/>
</dbReference>
<accession>A0A379V1V9</accession>
<dbReference type="GO" id="GO:0009297">
    <property type="term" value="P:pilus assembly"/>
    <property type="evidence" value="ECO:0007669"/>
    <property type="project" value="InterPro"/>
</dbReference>
<keyword evidence="6 9" id="KW-0732">Signal</keyword>
<dbReference type="AlphaFoldDB" id="A0A379V1V9"/>
<gene>
    <name evidence="11" type="primary">htrE_4</name>
    <name evidence="11" type="ORF">NCTC5798_05433</name>
</gene>
<keyword evidence="8" id="KW-0998">Cell outer membrane</keyword>
<evidence type="ECO:0000256" key="1">
    <source>
        <dbReference type="ARBA" id="ARBA00004571"/>
    </source>
</evidence>
<dbReference type="InterPro" id="IPR000015">
    <property type="entry name" value="Fimb_usher"/>
</dbReference>
<evidence type="ECO:0000256" key="8">
    <source>
        <dbReference type="ARBA" id="ARBA00023237"/>
    </source>
</evidence>
<evidence type="ECO:0000256" key="4">
    <source>
        <dbReference type="ARBA" id="ARBA00022558"/>
    </source>
</evidence>
<evidence type="ECO:0000256" key="6">
    <source>
        <dbReference type="ARBA" id="ARBA00022729"/>
    </source>
</evidence>
<dbReference type="Gene3D" id="3.10.20.410">
    <property type="match status" value="1"/>
</dbReference>
<evidence type="ECO:0000256" key="3">
    <source>
        <dbReference type="ARBA" id="ARBA00022448"/>
    </source>
</evidence>
<evidence type="ECO:0000313" key="11">
    <source>
        <dbReference type="EMBL" id="SUG74131.1"/>
    </source>
</evidence>
<protein>
    <submittedName>
        <fullName evidence="11">Fimbrial outer membrane usher protein</fullName>
    </submittedName>
</protein>
<dbReference type="GO" id="GO:0015473">
    <property type="term" value="F:fimbrial usher porin activity"/>
    <property type="evidence" value="ECO:0007669"/>
    <property type="project" value="InterPro"/>
</dbReference>
<dbReference type="SUPFAM" id="SSF141729">
    <property type="entry name" value="FimD N-terminal domain-like"/>
    <property type="match status" value="1"/>
</dbReference>
<dbReference type="Proteomes" id="UP000255534">
    <property type="component" value="Unassembled WGS sequence"/>
</dbReference>
<evidence type="ECO:0000256" key="2">
    <source>
        <dbReference type="ARBA" id="ARBA00008064"/>
    </source>
</evidence>
<evidence type="ECO:0000256" key="7">
    <source>
        <dbReference type="ARBA" id="ARBA00023136"/>
    </source>
</evidence>
<proteinExistence type="inferred from homology"/>
<feature type="domain" description="PapC N-terminal" evidence="10">
    <location>
        <begin position="39"/>
        <end position="165"/>
    </location>
</feature>
<organism evidence="11 12">
    <name type="scientific">Salmonella enterica I</name>
    <dbReference type="NCBI Taxonomy" id="59201"/>
    <lineage>
        <taxon>Bacteria</taxon>
        <taxon>Pseudomonadati</taxon>
        <taxon>Pseudomonadota</taxon>
        <taxon>Gammaproteobacteria</taxon>
        <taxon>Enterobacterales</taxon>
        <taxon>Enterobacteriaceae</taxon>
        <taxon>Salmonella</taxon>
    </lineage>
</organism>
<reference evidence="11 12" key="1">
    <citation type="submission" date="2018-06" db="EMBL/GenBank/DDBJ databases">
        <authorList>
            <consortium name="Pathogen Informatics"/>
            <person name="Doyle S."/>
        </authorList>
    </citation>
    <scope>NUCLEOTIDE SEQUENCE [LARGE SCALE GENOMIC DNA]</scope>
    <source>
        <strain evidence="11 12">NCTC5798</strain>
    </source>
</reference>
<dbReference type="InterPro" id="IPR025885">
    <property type="entry name" value="PapC_N"/>
</dbReference>